<sequence length="152" mass="17014">MNEALAGLLPTIMPSAIEWAQQCELHIGRFGDLLNEAGIELARRVGVSKVERVRILLVDAIPIPSDPALQRAIRLEEFLGPDTSGLTLGYGIFIRRGKASARLVSHELRHVHQYEQAGSIARFLPLYLEDVAQVGYYNSRYEVDARAHEHSR</sequence>
<comment type="caution">
    <text evidence="1">The sequence shown here is derived from an EMBL/GenBank/DDBJ whole genome shotgun (WGS) entry which is preliminary data.</text>
</comment>
<evidence type="ECO:0000313" key="2">
    <source>
        <dbReference type="Proteomes" id="UP001180453"/>
    </source>
</evidence>
<gene>
    <name evidence="1" type="ORF">J2X20_003286</name>
</gene>
<reference evidence="1 2" key="1">
    <citation type="submission" date="2023-07" db="EMBL/GenBank/DDBJ databases">
        <title>Sorghum-associated microbial communities from plants grown in Nebraska, USA.</title>
        <authorList>
            <person name="Schachtman D."/>
        </authorList>
    </citation>
    <scope>NUCLEOTIDE SEQUENCE [LARGE SCALE GENOMIC DNA]</scope>
    <source>
        <strain evidence="1 2">BE314</strain>
    </source>
</reference>
<protein>
    <recommendedName>
        <fullName evidence="3">DUF4157 domain-containing protein</fullName>
    </recommendedName>
</protein>
<proteinExistence type="predicted"/>
<evidence type="ECO:0008006" key="3">
    <source>
        <dbReference type="Google" id="ProtNLM"/>
    </source>
</evidence>
<dbReference type="EMBL" id="JAVDXU010000002">
    <property type="protein sequence ID" value="MDR7270628.1"/>
    <property type="molecule type" value="Genomic_DNA"/>
</dbReference>
<keyword evidence="2" id="KW-1185">Reference proteome</keyword>
<organism evidence="1 2">
    <name type="scientific">Roseateles saccharophilus</name>
    <name type="common">Pseudomonas saccharophila</name>
    <dbReference type="NCBI Taxonomy" id="304"/>
    <lineage>
        <taxon>Bacteria</taxon>
        <taxon>Pseudomonadati</taxon>
        <taxon>Pseudomonadota</taxon>
        <taxon>Betaproteobacteria</taxon>
        <taxon>Burkholderiales</taxon>
        <taxon>Sphaerotilaceae</taxon>
        <taxon>Roseateles</taxon>
    </lineage>
</organism>
<name>A0ABU1YPG6_ROSSA</name>
<dbReference type="RefSeq" id="WP_310266713.1">
    <property type="nucleotide sequence ID" value="NZ_JAVDXU010000002.1"/>
</dbReference>
<dbReference type="Proteomes" id="UP001180453">
    <property type="component" value="Unassembled WGS sequence"/>
</dbReference>
<accession>A0ABU1YPG6</accession>
<evidence type="ECO:0000313" key="1">
    <source>
        <dbReference type="EMBL" id="MDR7270628.1"/>
    </source>
</evidence>